<dbReference type="InParanoid" id="D2VUC4"/>
<dbReference type="RefSeq" id="XP_002672411.1">
    <property type="nucleotide sequence ID" value="XM_002672365.1"/>
</dbReference>
<dbReference type="KEGG" id="ngr:NAEGRDRAFT_72613"/>
<keyword evidence="2" id="KW-1185">Reference proteome</keyword>
<dbReference type="EMBL" id="GG738898">
    <property type="protein sequence ID" value="EFC39667.1"/>
    <property type="molecule type" value="Genomic_DNA"/>
</dbReference>
<gene>
    <name evidence="1" type="ORF">NAEGRDRAFT_72613</name>
</gene>
<organism evidence="2">
    <name type="scientific">Naegleria gruberi</name>
    <name type="common">Amoeba</name>
    <dbReference type="NCBI Taxonomy" id="5762"/>
    <lineage>
        <taxon>Eukaryota</taxon>
        <taxon>Discoba</taxon>
        <taxon>Heterolobosea</taxon>
        <taxon>Tetramitia</taxon>
        <taxon>Eutetramitia</taxon>
        <taxon>Vahlkampfiidae</taxon>
        <taxon>Naegleria</taxon>
    </lineage>
</organism>
<name>D2VUC4_NAEGR</name>
<evidence type="ECO:0000313" key="1">
    <source>
        <dbReference type="EMBL" id="EFC39667.1"/>
    </source>
</evidence>
<dbReference type="VEuPathDB" id="AmoebaDB:NAEGRDRAFT_72613"/>
<dbReference type="AlphaFoldDB" id="D2VUC4"/>
<dbReference type="GeneID" id="8855769"/>
<reference evidence="1 2" key="1">
    <citation type="journal article" date="2010" name="Cell">
        <title>The genome of Naegleria gruberi illuminates early eukaryotic versatility.</title>
        <authorList>
            <person name="Fritz-Laylin L.K."/>
            <person name="Prochnik S.E."/>
            <person name="Ginger M.L."/>
            <person name="Dacks J.B."/>
            <person name="Carpenter M.L."/>
            <person name="Field M.C."/>
            <person name="Kuo A."/>
            <person name="Paredez A."/>
            <person name="Chapman J."/>
            <person name="Pham J."/>
            <person name="Shu S."/>
            <person name="Neupane R."/>
            <person name="Cipriano M."/>
            <person name="Mancuso J."/>
            <person name="Tu H."/>
            <person name="Salamov A."/>
            <person name="Lindquist E."/>
            <person name="Shapiro H."/>
            <person name="Lucas S."/>
            <person name="Grigoriev I.V."/>
            <person name="Cande W.Z."/>
            <person name="Fulton C."/>
            <person name="Rokhsar D.S."/>
            <person name="Dawson S.C."/>
        </authorList>
    </citation>
    <scope>NUCLEOTIDE SEQUENCE [LARGE SCALE GENOMIC DNA]</scope>
    <source>
        <strain evidence="1 2">NEG-M</strain>
    </source>
</reference>
<accession>D2VUC4</accession>
<proteinExistence type="predicted"/>
<dbReference type="Proteomes" id="UP000006671">
    <property type="component" value="Unassembled WGS sequence"/>
</dbReference>
<sequence length="160" mass="18557">MIVETKEQDETLTNCCFSIKENYPMMGMQSSVSSIELLNDSLADNSLLISELRKQLENAHHQIVLLQREFEIHLLQVHHQHEIELLKKDHTIELLQRDLEYHSGIRKVATTSEIDQIKNGDYSKQSDDDNSRTNAKDGIDELTQDIVTLQQHIHKLLKNE</sequence>
<evidence type="ECO:0000313" key="2">
    <source>
        <dbReference type="Proteomes" id="UP000006671"/>
    </source>
</evidence>
<protein>
    <submittedName>
        <fullName evidence="1">Predicted protein</fullName>
    </submittedName>
</protein>